<dbReference type="VEuPathDB" id="FungiDB:H310_12336"/>
<dbReference type="Proteomes" id="UP000285060">
    <property type="component" value="Unassembled WGS sequence"/>
</dbReference>
<dbReference type="GO" id="GO:0004190">
    <property type="term" value="F:aspartic-type endopeptidase activity"/>
    <property type="evidence" value="ECO:0007669"/>
    <property type="project" value="InterPro"/>
</dbReference>
<evidence type="ECO:0000313" key="3">
    <source>
        <dbReference type="EMBL" id="RHY24812.1"/>
    </source>
</evidence>
<evidence type="ECO:0000259" key="1">
    <source>
        <dbReference type="PROSITE" id="PS50175"/>
    </source>
</evidence>
<gene>
    <name evidence="3" type="ORF">DYB32_008676</name>
    <name evidence="2" type="ORF">H310_12336</name>
</gene>
<dbReference type="GO" id="GO:0006508">
    <property type="term" value="P:proteolysis"/>
    <property type="evidence" value="ECO:0007669"/>
    <property type="project" value="InterPro"/>
</dbReference>
<keyword evidence="4" id="KW-1185">Reference proteome</keyword>
<dbReference type="RefSeq" id="XP_008877579.1">
    <property type="nucleotide sequence ID" value="XM_008879357.1"/>
</dbReference>
<dbReference type="AlphaFoldDB" id="A0A024THY1"/>
<dbReference type="GeneID" id="20089386"/>
<dbReference type="InterPro" id="IPR001995">
    <property type="entry name" value="Peptidase_A2_cat"/>
</dbReference>
<name>A0A024THY1_9STRA</name>
<reference evidence="3 4" key="2">
    <citation type="submission" date="2018-08" db="EMBL/GenBank/DDBJ databases">
        <title>Aphanomyces genome sequencing and annotation.</title>
        <authorList>
            <person name="Minardi D."/>
            <person name="Oidtmann B."/>
            <person name="Van Der Giezen M."/>
            <person name="Studholme D.J."/>
        </authorList>
    </citation>
    <scope>NUCLEOTIDE SEQUENCE [LARGE SCALE GENOMIC DNA]</scope>
    <source>
        <strain evidence="3 4">NJM0002</strain>
    </source>
</reference>
<accession>A0A024THY1</accession>
<feature type="domain" description="Peptidase A2" evidence="1">
    <location>
        <begin position="99"/>
        <end position="113"/>
    </location>
</feature>
<organism evidence="2">
    <name type="scientific">Aphanomyces invadans</name>
    <dbReference type="NCBI Taxonomy" id="157072"/>
    <lineage>
        <taxon>Eukaryota</taxon>
        <taxon>Sar</taxon>
        <taxon>Stramenopiles</taxon>
        <taxon>Oomycota</taxon>
        <taxon>Saprolegniomycetes</taxon>
        <taxon>Saprolegniales</taxon>
        <taxon>Verrucalvaceae</taxon>
        <taxon>Aphanomyces</taxon>
    </lineage>
</organism>
<proteinExistence type="predicted"/>
<protein>
    <recommendedName>
        <fullName evidence="1">Peptidase A2 domain-containing protein</fullName>
    </recommendedName>
</protein>
<sequence length="118" mass="12888">MRSRRNPTAKTTVSVGRARSCLTCGSVKHKVLRCPKVQPGEVQRLLEQRFKKLHVAAVAAPDKKDETTRKAICAAVEVYEEISTVCPRTVSFDINGVKALALLDSGADQSVVPPKFLL</sequence>
<evidence type="ECO:0000313" key="4">
    <source>
        <dbReference type="Proteomes" id="UP000285060"/>
    </source>
</evidence>
<evidence type="ECO:0000313" key="2">
    <source>
        <dbReference type="EMBL" id="ETV93770.1"/>
    </source>
</evidence>
<dbReference type="PROSITE" id="PS50175">
    <property type="entry name" value="ASP_PROT_RETROV"/>
    <property type="match status" value="1"/>
</dbReference>
<dbReference type="EMBL" id="QUSY01001489">
    <property type="protein sequence ID" value="RHY24812.1"/>
    <property type="molecule type" value="Genomic_DNA"/>
</dbReference>
<dbReference type="EMBL" id="KI913989">
    <property type="protein sequence ID" value="ETV93770.1"/>
    <property type="molecule type" value="Genomic_DNA"/>
</dbReference>
<reference evidence="2" key="1">
    <citation type="submission" date="2013-12" db="EMBL/GenBank/DDBJ databases">
        <title>The Genome Sequence of Aphanomyces invadans NJM9701.</title>
        <authorList>
            <consortium name="The Broad Institute Genomics Platform"/>
            <person name="Russ C."/>
            <person name="Tyler B."/>
            <person name="van West P."/>
            <person name="Dieguez-Uribeondo J."/>
            <person name="Young S.K."/>
            <person name="Zeng Q."/>
            <person name="Gargeya S."/>
            <person name="Fitzgerald M."/>
            <person name="Abouelleil A."/>
            <person name="Alvarado L."/>
            <person name="Chapman S.B."/>
            <person name="Gainer-Dewar J."/>
            <person name="Goldberg J."/>
            <person name="Griggs A."/>
            <person name="Gujja S."/>
            <person name="Hansen M."/>
            <person name="Howarth C."/>
            <person name="Imamovic A."/>
            <person name="Ireland A."/>
            <person name="Larimer J."/>
            <person name="McCowan C."/>
            <person name="Murphy C."/>
            <person name="Pearson M."/>
            <person name="Poon T.W."/>
            <person name="Priest M."/>
            <person name="Roberts A."/>
            <person name="Saif S."/>
            <person name="Shea T."/>
            <person name="Sykes S."/>
            <person name="Wortman J."/>
            <person name="Nusbaum C."/>
            <person name="Birren B."/>
        </authorList>
    </citation>
    <scope>NUCLEOTIDE SEQUENCE [LARGE SCALE GENOMIC DNA]</scope>
    <source>
        <strain evidence="2">NJM9701</strain>
    </source>
</reference>